<keyword evidence="1 3" id="KW-0547">Nucleotide-binding</keyword>
<evidence type="ECO:0000256" key="2">
    <source>
        <dbReference type="ARBA" id="ARBA00022840"/>
    </source>
</evidence>
<dbReference type="Pfam" id="PF01121">
    <property type="entry name" value="CoaE"/>
    <property type="match status" value="1"/>
</dbReference>
<dbReference type="EC" id="2.7.1.24" evidence="3 4"/>
<comment type="caution">
    <text evidence="5">The sequence shown here is derived from an EMBL/GenBank/DDBJ whole genome shotgun (WGS) entry which is preliminary data.</text>
</comment>
<organism evidence="5 6">
    <name type="scientific">Brevibacterium samyangense</name>
    <dbReference type="NCBI Taxonomy" id="366888"/>
    <lineage>
        <taxon>Bacteria</taxon>
        <taxon>Bacillati</taxon>
        <taxon>Actinomycetota</taxon>
        <taxon>Actinomycetes</taxon>
        <taxon>Micrococcales</taxon>
        <taxon>Brevibacteriaceae</taxon>
        <taxon>Brevibacterium</taxon>
    </lineage>
</organism>
<dbReference type="HAMAP" id="MF_00376">
    <property type="entry name" value="Dephospho_CoA_kinase"/>
    <property type="match status" value="1"/>
</dbReference>
<dbReference type="PANTHER" id="PTHR10695:SF46">
    <property type="entry name" value="BIFUNCTIONAL COENZYME A SYNTHASE-RELATED"/>
    <property type="match status" value="1"/>
</dbReference>
<evidence type="ECO:0000313" key="5">
    <source>
        <dbReference type="EMBL" id="GAA2008249.1"/>
    </source>
</evidence>
<dbReference type="NCBIfam" id="TIGR00152">
    <property type="entry name" value="dephospho-CoA kinase"/>
    <property type="match status" value="1"/>
</dbReference>
<dbReference type="PANTHER" id="PTHR10695">
    <property type="entry name" value="DEPHOSPHO-COA KINASE-RELATED"/>
    <property type="match status" value="1"/>
</dbReference>
<evidence type="ECO:0000256" key="3">
    <source>
        <dbReference type="HAMAP-Rule" id="MF_00376"/>
    </source>
</evidence>
<dbReference type="Gene3D" id="3.40.50.300">
    <property type="entry name" value="P-loop containing nucleotide triphosphate hydrolases"/>
    <property type="match status" value="1"/>
</dbReference>
<comment type="subcellular location">
    <subcellularLocation>
        <location evidence="3">Cytoplasm</location>
    </subcellularLocation>
</comment>
<keyword evidence="2 3" id="KW-0067">ATP-binding</keyword>
<keyword evidence="6" id="KW-1185">Reference proteome</keyword>
<evidence type="ECO:0000256" key="4">
    <source>
        <dbReference type="NCBIfam" id="TIGR00152"/>
    </source>
</evidence>
<comment type="pathway">
    <text evidence="3">Cofactor biosynthesis; coenzyme A biosynthesis; CoA from (R)-pantothenate: step 5/5.</text>
</comment>
<comment type="function">
    <text evidence="3">Catalyzes the phosphorylation of the 3'-hydroxyl group of dephosphocoenzyme A to form coenzyme A.</text>
</comment>
<keyword evidence="3" id="KW-0173">Coenzyme A biosynthesis</keyword>
<keyword evidence="3" id="KW-0808">Transferase</keyword>
<reference evidence="6" key="1">
    <citation type="journal article" date="2019" name="Int. J. Syst. Evol. Microbiol.">
        <title>The Global Catalogue of Microorganisms (GCM) 10K type strain sequencing project: providing services to taxonomists for standard genome sequencing and annotation.</title>
        <authorList>
            <consortium name="The Broad Institute Genomics Platform"/>
            <consortium name="The Broad Institute Genome Sequencing Center for Infectious Disease"/>
            <person name="Wu L."/>
            <person name="Ma J."/>
        </authorList>
    </citation>
    <scope>NUCLEOTIDE SEQUENCE [LARGE SCALE GENOMIC DNA]</scope>
    <source>
        <strain evidence="6">JCM 14546</strain>
    </source>
</reference>
<protein>
    <recommendedName>
        <fullName evidence="3 4">Dephospho-CoA kinase</fullName>
        <ecNumber evidence="3 4">2.7.1.24</ecNumber>
    </recommendedName>
    <alternativeName>
        <fullName evidence="3">Dephosphocoenzyme A kinase</fullName>
    </alternativeName>
</protein>
<feature type="binding site" evidence="3">
    <location>
        <begin position="11"/>
        <end position="16"/>
    </location>
    <ligand>
        <name>ATP</name>
        <dbReference type="ChEBI" id="CHEBI:30616"/>
    </ligand>
</feature>
<comment type="catalytic activity">
    <reaction evidence="3">
        <text>3'-dephospho-CoA + ATP = ADP + CoA + H(+)</text>
        <dbReference type="Rhea" id="RHEA:18245"/>
        <dbReference type="ChEBI" id="CHEBI:15378"/>
        <dbReference type="ChEBI" id="CHEBI:30616"/>
        <dbReference type="ChEBI" id="CHEBI:57287"/>
        <dbReference type="ChEBI" id="CHEBI:57328"/>
        <dbReference type="ChEBI" id="CHEBI:456216"/>
        <dbReference type="EC" id="2.7.1.24"/>
    </reaction>
</comment>
<comment type="similarity">
    <text evidence="3">Belongs to the CoaE family.</text>
</comment>
<keyword evidence="3" id="KW-0418">Kinase</keyword>
<dbReference type="CDD" id="cd02022">
    <property type="entry name" value="DPCK"/>
    <property type="match status" value="1"/>
</dbReference>
<dbReference type="PROSITE" id="PS51219">
    <property type="entry name" value="DPCK"/>
    <property type="match status" value="1"/>
</dbReference>
<dbReference type="RefSeq" id="WP_344309000.1">
    <property type="nucleotide sequence ID" value="NZ_BAAANO010000017.1"/>
</dbReference>
<evidence type="ECO:0000256" key="1">
    <source>
        <dbReference type="ARBA" id="ARBA00022741"/>
    </source>
</evidence>
<evidence type="ECO:0000313" key="6">
    <source>
        <dbReference type="Proteomes" id="UP001500755"/>
    </source>
</evidence>
<dbReference type="InterPro" id="IPR001977">
    <property type="entry name" value="Depp_CoAkinase"/>
</dbReference>
<dbReference type="SUPFAM" id="SSF52540">
    <property type="entry name" value="P-loop containing nucleoside triphosphate hydrolases"/>
    <property type="match status" value="1"/>
</dbReference>
<dbReference type="EMBL" id="BAAANO010000017">
    <property type="protein sequence ID" value="GAA2008249.1"/>
    <property type="molecule type" value="Genomic_DNA"/>
</dbReference>
<dbReference type="InterPro" id="IPR027417">
    <property type="entry name" value="P-loop_NTPase"/>
</dbReference>
<name>A0ABP5EZV2_9MICO</name>
<accession>A0ABP5EZV2</accession>
<proteinExistence type="inferred from homology"/>
<gene>
    <name evidence="3" type="primary">coaE</name>
    <name evidence="5" type="ORF">GCM10009755_18330</name>
</gene>
<keyword evidence="3" id="KW-0963">Cytoplasm</keyword>
<dbReference type="NCBIfam" id="NF002879">
    <property type="entry name" value="PRK03333.1"/>
    <property type="match status" value="1"/>
</dbReference>
<dbReference type="Proteomes" id="UP001500755">
    <property type="component" value="Unassembled WGS sequence"/>
</dbReference>
<sequence length="303" mass="31648">MLRIGLTGGIGAGKSTVARLFEDRGVPVIDADAIAREVVEPGEPALAALEREFGSEVLAVDGSLDRAALAARAFASPERTAALNAIMHPAIGERTAARYAAHAEAPIVVHDVPLLVENGLFVNYHLCVLVDVPAEVRLARLLGSRGMDEADARRRIAAQASDADRYAACDVVLDNSGVPADLETAFGRLWEDRIVPFAEALRTGRPAAAPAALCGLTEPGRADRHLARVVRALGDPEAQAAPVVSNRSTRPTHRLRVTPANAQQAAEAPARLAAAGWFPTGEGAFASADPGAPALLVLELPEG</sequence>